<dbReference type="PROSITE" id="PS51178">
    <property type="entry name" value="PASTA"/>
    <property type="match status" value="1"/>
</dbReference>
<dbReference type="EMBL" id="BOPG01000083">
    <property type="protein sequence ID" value="GIJ62792.1"/>
    <property type="molecule type" value="Genomic_DNA"/>
</dbReference>
<protein>
    <recommendedName>
        <fullName evidence="3">PASTA domain-containing protein</fullName>
    </recommendedName>
</protein>
<keyword evidence="5" id="KW-1185">Reference proteome</keyword>
<keyword evidence="2" id="KW-0812">Transmembrane</keyword>
<sequence length="150" mass="15376">MSASGTLRGVTGSLGRGRRTYRLTIGVTLTVLVILALSCLAWMVGGDDDPDPPVAAEPTVSPSPAPAAPELSWSPVGPRVVVPDVVGRNAAVAAQQLGALGFTNVLCTTPDDDDGFRPTAEWTVTGQLEAAGTTMTAGNGPFYLRCAPAR</sequence>
<keyword evidence="2" id="KW-1133">Transmembrane helix</keyword>
<reference evidence="4" key="1">
    <citation type="submission" date="2021-01" db="EMBL/GenBank/DDBJ databases">
        <title>Whole genome shotgun sequence of Virgisporangium aurantiacum NBRC 16421.</title>
        <authorList>
            <person name="Komaki H."/>
            <person name="Tamura T."/>
        </authorList>
    </citation>
    <scope>NUCLEOTIDE SEQUENCE</scope>
    <source>
        <strain evidence="4">NBRC 16421</strain>
    </source>
</reference>
<dbReference type="InterPro" id="IPR005543">
    <property type="entry name" value="PASTA_dom"/>
</dbReference>
<organism evidence="4 5">
    <name type="scientific">Virgisporangium aurantiacum</name>
    <dbReference type="NCBI Taxonomy" id="175570"/>
    <lineage>
        <taxon>Bacteria</taxon>
        <taxon>Bacillati</taxon>
        <taxon>Actinomycetota</taxon>
        <taxon>Actinomycetes</taxon>
        <taxon>Micromonosporales</taxon>
        <taxon>Micromonosporaceae</taxon>
        <taxon>Virgisporangium</taxon>
    </lineage>
</organism>
<dbReference type="Proteomes" id="UP000612585">
    <property type="component" value="Unassembled WGS sequence"/>
</dbReference>
<dbReference type="Gene3D" id="3.30.10.20">
    <property type="match status" value="1"/>
</dbReference>
<evidence type="ECO:0000256" key="1">
    <source>
        <dbReference type="SAM" id="MobiDB-lite"/>
    </source>
</evidence>
<gene>
    <name evidence="4" type="ORF">Vau01_103080</name>
</gene>
<proteinExistence type="predicted"/>
<feature type="region of interest" description="Disordered" evidence="1">
    <location>
        <begin position="50"/>
        <end position="74"/>
    </location>
</feature>
<keyword evidence="2" id="KW-0472">Membrane</keyword>
<evidence type="ECO:0000256" key="2">
    <source>
        <dbReference type="SAM" id="Phobius"/>
    </source>
</evidence>
<evidence type="ECO:0000313" key="5">
    <source>
        <dbReference type="Proteomes" id="UP000612585"/>
    </source>
</evidence>
<dbReference type="CDD" id="cd06577">
    <property type="entry name" value="PASTA_pknB"/>
    <property type="match status" value="1"/>
</dbReference>
<feature type="transmembrane region" description="Helical" evidence="2">
    <location>
        <begin position="21"/>
        <end position="44"/>
    </location>
</feature>
<evidence type="ECO:0000313" key="4">
    <source>
        <dbReference type="EMBL" id="GIJ62792.1"/>
    </source>
</evidence>
<evidence type="ECO:0000259" key="3">
    <source>
        <dbReference type="PROSITE" id="PS51178"/>
    </source>
</evidence>
<comment type="caution">
    <text evidence="4">The sequence shown here is derived from an EMBL/GenBank/DDBJ whole genome shotgun (WGS) entry which is preliminary data.</text>
</comment>
<accession>A0A8J3ZEU6</accession>
<feature type="domain" description="PASTA" evidence="3">
    <location>
        <begin position="77"/>
        <end position="148"/>
    </location>
</feature>
<dbReference type="AlphaFoldDB" id="A0A8J3ZEU6"/>
<name>A0A8J3ZEU6_9ACTN</name>